<accession>A0A3P6BXA4</accession>
<dbReference type="UniPathway" id="UPA00143"/>
<name>A0A3P6BXA4_BRACM</name>
<reference evidence="2" key="1">
    <citation type="submission" date="2018-11" db="EMBL/GenBank/DDBJ databases">
        <authorList>
            <consortium name="Genoscope - CEA"/>
            <person name="William W."/>
        </authorList>
    </citation>
    <scope>NUCLEOTIDE SEQUENCE</scope>
</reference>
<dbReference type="EMBL" id="LR031576">
    <property type="protein sequence ID" value="VDD10523.1"/>
    <property type="molecule type" value="Genomic_DNA"/>
</dbReference>
<protein>
    <submittedName>
        <fullName evidence="2">Uncharacterized protein</fullName>
    </submittedName>
</protein>
<dbReference type="GO" id="GO:0016567">
    <property type="term" value="P:protein ubiquitination"/>
    <property type="evidence" value="ECO:0007669"/>
    <property type="project" value="UniProtKB-UniPathway"/>
</dbReference>
<feature type="region of interest" description="Disordered" evidence="1">
    <location>
        <begin position="133"/>
        <end position="164"/>
    </location>
</feature>
<proteinExistence type="predicted"/>
<sequence>MGEELADTMNLDLKLGPGPESSDLHHALYETVNFADWREVTSKTLTPIYGHGNHKREVAEECLDTKIPMRPHARRIESLRNTIQRSLFTIPMEEMIRRIQSRFDRDSTLVPEASERVHDRANSILNRFMTSRGVRSEHNQASAAAASSEDIDLNPNIAAPDLEG</sequence>
<dbReference type="AlphaFoldDB" id="A0A3P6BXA4"/>
<organism evidence="2">
    <name type="scientific">Brassica campestris</name>
    <name type="common">Field mustard</name>
    <dbReference type="NCBI Taxonomy" id="3711"/>
    <lineage>
        <taxon>Eukaryota</taxon>
        <taxon>Viridiplantae</taxon>
        <taxon>Streptophyta</taxon>
        <taxon>Embryophyta</taxon>
        <taxon>Tracheophyta</taxon>
        <taxon>Spermatophyta</taxon>
        <taxon>Magnoliopsida</taxon>
        <taxon>eudicotyledons</taxon>
        <taxon>Gunneridae</taxon>
        <taxon>Pentapetalae</taxon>
        <taxon>rosids</taxon>
        <taxon>malvids</taxon>
        <taxon>Brassicales</taxon>
        <taxon>Brassicaceae</taxon>
        <taxon>Brassiceae</taxon>
        <taxon>Brassica</taxon>
    </lineage>
</organism>
<gene>
    <name evidence="2" type="ORF">BRAA04T16002Z</name>
</gene>
<evidence type="ECO:0000313" key="2">
    <source>
        <dbReference type="EMBL" id="VDD10523.1"/>
    </source>
</evidence>
<evidence type="ECO:0000256" key="1">
    <source>
        <dbReference type="SAM" id="MobiDB-lite"/>
    </source>
</evidence>